<dbReference type="InterPro" id="IPR016166">
    <property type="entry name" value="FAD-bd_PCMH"/>
</dbReference>
<evidence type="ECO:0000313" key="2">
    <source>
        <dbReference type="EMBL" id="RIH93626.1"/>
    </source>
</evidence>
<comment type="caution">
    <text evidence="2">The sequence shown here is derived from an EMBL/GenBank/DDBJ whole genome shotgun (WGS) entry which is preliminary data.</text>
</comment>
<dbReference type="EC" id="1.-.-.-" evidence="2"/>
<dbReference type="OrthoDB" id="9767256at2"/>
<dbReference type="Gene3D" id="3.30.465.10">
    <property type="match status" value="1"/>
</dbReference>
<evidence type="ECO:0000259" key="1">
    <source>
        <dbReference type="PROSITE" id="PS51387"/>
    </source>
</evidence>
<dbReference type="EMBL" id="QWLB01000004">
    <property type="protein sequence ID" value="RIH93626.1"/>
    <property type="molecule type" value="Genomic_DNA"/>
</dbReference>
<reference evidence="2 3" key="1">
    <citation type="submission" date="2018-08" db="EMBL/GenBank/DDBJ databases">
        <title>Meiothermus granaticius genome AF-68 sequencing project.</title>
        <authorList>
            <person name="Da Costa M.S."/>
            <person name="Albuquerque L."/>
            <person name="Raposo P."/>
            <person name="Froufe H.J.C."/>
            <person name="Barroso C.S."/>
            <person name="Egas C."/>
        </authorList>
    </citation>
    <scope>NUCLEOTIDE SEQUENCE [LARGE SCALE GENOMIC DNA]</scope>
    <source>
        <strain evidence="2 3">AF-68</strain>
    </source>
</reference>
<dbReference type="InterPro" id="IPR036318">
    <property type="entry name" value="FAD-bd_PCMH-like_sf"/>
</dbReference>
<dbReference type="RefSeq" id="WP_119355978.1">
    <property type="nucleotide sequence ID" value="NZ_BJXM01000009.1"/>
</dbReference>
<dbReference type="SUPFAM" id="SSF56176">
    <property type="entry name" value="FAD-binding/transporter-associated domain-like"/>
    <property type="match status" value="1"/>
</dbReference>
<keyword evidence="2" id="KW-0560">Oxidoreductase</keyword>
<organism evidence="2 3">
    <name type="scientific">Meiothermus granaticius NBRC 107808</name>
    <dbReference type="NCBI Taxonomy" id="1227551"/>
    <lineage>
        <taxon>Bacteria</taxon>
        <taxon>Thermotogati</taxon>
        <taxon>Deinococcota</taxon>
        <taxon>Deinococci</taxon>
        <taxon>Thermales</taxon>
        <taxon>Thermaceae</taxon>
        <taxon>Meiothermus</taxon>
    </lineage>
</organism>
<accession>A0A399FCX0</accession>
<keyword evidence="3" id="KW-1185">Reference proteome</keyword>
<name>A0A399FCX0_9DEIN</name>
<sequence length="359" mass="38562">MTLRPTTVQELQEAIPTQERWLPRGGGSKPALSTPRAGQAVLDMTGLRGVLEYDPGEFVLVAQAGTPLIEVEGLLAQHGQYLPFDPPFVEAGATLGGTVAAGLSGPLRQRYGGVRDFILGVKFVDGEGNLIKGGGKVVKNAAGFDLPKLMVGSLGRLGVLTEVAFKVFPFPKATVTLRVSLGSLEEAIQTLYALACSPFEFYTLDLEPSPARLILRVGGLGQALPLRIERILGFLGTSRAVERLEGEPERQYWREIGQLQWGAGHLVKVPITAKQISALEARLPMGERRYLSAGNLLYLRWPGEIAQLDQLLRSQGLSGLVLGGGEAAHLESPRIGVDCSQAFGHRVTQALDPLSRFAP</sequence>
<evidence type="ECO:0000313" key="3">
    <source>
        <dbReference type="Proteomes" id="UP000266178"/>
    </source>
</evidence>
<dbReference type="GO" id="GO:0071949">
    <property type="term" value="F:FAD binding"/>
    <property type="evidence" value="ECO:0007669"/>
    <property type="project" value="InterPro"/>
</dbReference>
<feature type="domain" description="FAD-binding PCMH-type" evidence="1">
    <location>
        <begin position="1"/>
        <end position="170"/>
    </location>
</feature>
<proteinExistence type="predicted"/>
<dbReference type="PROSITE" id="PS51387">
    <property type="entry name" value="FAD_PCMH"/>
    <property type="match status" value="1"/>
</dbReference>
<dbReference type="PANTHER" id="PTHR11748">
    <property type="entry name" value="D-LACTATE DEHYDROGENASE"/>
    <property type="match status" value="1"/>
</dbReference>
<gene>
    <name evidence="2" type="ORF">Mgrana_00450</name>
</gene>
<dbReference type="Proteomes" id="UP000266178">
    <property type="component" value="Unassembled WGS sequence"/>
</dbReference>
<protein>
    <submittedName>
        <fullName evidence="2">Putative FAD-linked oxidoreductase</fullName>
        <ecNumber evidence="2">1.-.-.-</ecNumber>
    </submittedName>
</protein>
<dbReference type="AlphaFoldDB" id="A0A399FCX0"/>
<dbReference type="GO" id="GO:0016491">
    <property type="term" value="F:oxidoreductase activity"/>
    <property type="evidence" value="ECO:0007669"/>
    <property type="project" value="UniProtKB-KW"/>
</dbReference>
<dbReference type="PANTHER" id="PTHR11748:SF103">
    <property type="entry name" value="GLYCOLATE OXIDASE SUBUNIT GLCE"/>
    <property type="match status" value="1"/>
</dbReference>
<dbReference type="InterPro" id="IPR006094">
    <property type="entry name" value="Oxid_FAD_bind_N"/>
</dbReference>
<dbReference type="Pfam" id="PF01565">
    <property type="entry name" value="FAD_binding_4"/>
    <property type="match status" value="1"/>
</dbReference>
<dbReference type="InterPro" id="IPR016169">
    <property type="entry name" value="FAD-bd_PCMH_sub2"/>
</dbReference>